<feature type="domain" description="Phospholipase/carboxylesterase/thioesterase" evidence="3">
    <location>
        <begin position="2"/>
        <end position="104"/>
    </location>
</feature>
<gene>
    <name evidence="4" type="ORF">SAMN05216214_12149</name>
</gene>
<dbReference type="SUPFAM" id="SSF53474">
    <property type="entry name" value="alpha/beta-Hydrolases"/>
    <property type="match status" value="1"/>
</dbReference>
<name>A0A1H7T0R9_9GAMM</name>
<dbReference type="EMBL" id="FOAS01000021">
    <property type="protein sequence ID" value="SEL77876.1"/>
    <property type="molecule type" value="Genomic_DNA"/>
</dbReference>
<dbReference type="InterPro" id="IPR003140">
    <property type="entry name" value="PLipase/COase/thioEstase"/>
</dbReference>
<sequence>MAGFSQGGAVALHCAYRILQQPLAGVIGLSTYLLNSGEPANATNLAQTPLLYLHGQRDDVVPFRLGQHACAALSELGVSLTAYQHAGYHEVPASCLELIQTWLSERLP</sequence>
<dbReference type="PANTHER" id="PTHR10655">
    <property type="entry name" value="LYSOPHOSPHOLIPASE-RELATED"/>
    <property type="match status" value="1"/>
</dbReference>
<evidence type="ECO:0000313" key="5">
    <source>
        <dbReference type="Proteomes" id="UP000185766"/>
    </source>
</evidence>
<proteinExistence type="inferred from homology"/>
<evidence type="ECO:0000256" key="2">
    <source>
        <dbReference type="ARBA" id="ARBA00022801"/>
    </source>
</evidence>
<dbReference type="STRING" id="1429083.GCA_001885685_02812"/>
<evidence type="ECO:0000256" key="1">
    <source>
        <dbReference type="ARBA" id="ARBA00006499"/>
    </source>
</evidence>
<dbReference type="PANTHER" id="PTHR10655:SF17">
    <property type="entry name" value="LYSOPHOSPHOLIPASE-LIKE PROTEIN 1"/>
    <property type="match status" value="1"/>
</dbReference>
<protein>
    <submittedName>
        <fullName evidence="4">Phospholipase/carboxylesterase</fullName>
    </submittedName>
</protein>
<comment type="similarity">
    <text evidence="1">Belongs to the AB hydrolase superfamily. AB hydrolase 2 family.</text>
</comment>
<keyword evidence="5" id="KW-1185">Reference proteome</keyword>
<keyword evidence="2" id="KW-0378">Hydrolase</keyword>
<reference evidence="4 5" key="1">
    <citation type="submission" date="2016-10" db="EMBL/GenBank/DDBJ databases">
        <authorList>
            <person name="de Groot N.N."/>
        </authorList>
    </citation>
    <scope>NUCLEOTIDE SEQUENCE [LARGE SCALE GENOMIC DNA]</scope>
    <source>
        <strain evidence="4 5">JCM 19513</strain>
    </source>
</reference>
<dbReference type="GO" id="GO:0016787">
    <property type="term" value="F:hydrolase activity"/>
    <property type="evidence" value="ECO:0007669"/>
    <property type="project" value="UniProtKB-KW"/>
</dbReference>
<dbReference type="InterPro" id="IPR050565">
    <property type="entry name" value="LYPA1-2/EST-like"/>
</dbReference>
<dbReference type="Pfam" id="PF02230">
    <property type="entry name" value="Abhydrolase_2"/>
    <property type="match status" value="1"/>
</dbReference>
<organism evidence="4 5">
    <name type="scientific">Atopomonas hussainii</name>
    <dbReference type="NCBI Taxonomy" id="1429083"/>
    <lineage>
        <taxon>Bacteria</taxon>
        <taxon>Pseudomonadati</taxon>
        <taxon>Pseudomonadota</taxon>
        <taxon>Gammaproteobacteria</taxon>
        <taxon>Pseudomonadales</taxon>
        <taxon>Pseudomonadaceae</taxon>
        <taxon>Atopomonas</taxon>
    </lineage>
</organism>
<evidence type="ECO:0000313" key="4">
    <source>
        <dbReference type="EMBL" id="SEL77876.1"/>
    </source>
</evidence>
<accession>A0A1H7T0R9</accession>
<dbReference type="Gene3D" id="3.40.50.1820">
    <property type="entry name" value="alpha/beta hydrolase"/>
    <property type="match status" value="1"/>
</dbReference>
<dbReference type="Proteomes" id="UP000185766">
    <property type="component" value="Unassembled WGS sequence"/>
</dbReference>
<evidence type="ECO:0000259" key="3">
    <source>
        <dbReference type="Pfam" id="PF02230"/>
    </source>
</evidence>
<dbReference type="AlphaFoldDB" id="A0A1H7T0R9"/>
<dbReference type="InterPro" id="IPR029058">
    <property type="entry name" value="AB_hydrolase_fold"/>
</dbReference>